<comment type="catalytic activity">
    <reaction evidence="8 9">
        <text>a ubiquinone + NADH + 5 H(+)(in) = a ubiquinol + NAD(+) + 4 H(+)(out)</text>
        <dbReference type="Rhea" id="RHEA:29091"/>
        <dbReference type="Rhea" id="RHEA-COMP:9565"/>
        <dbReference type="Rhea" id="RHEA-COMP:9566"/>
        <dbReference type="ChEBI" id="CHEBI:15378"/>
        <dbReference type="ChEBI" id="CHEBI:16389"/>
        <dbReference type="ChEBI" id="CHEBI:17976"/>
        <dbReference type="ChEBI" id="CHEBI:57540"/>
        <dbReference type="ChEBI" id="CHEBI:57945"/>
        <dbReference type="EC" id="7.1.1.2"/>
    </reaction>
</comment>
<evidence type="ECO:0000256" key="9">
    <source>
        <dbReference type="RuleBase" id="RU003640"/>
    </source>
</evidence>
<keyword evidence="9" id="KW-0249">Electron transport</keyword>
<proteinExistence type="inferred from homology"/>
<keyword evidence="6 9" id="KW-1133">Transmembrane helix</keyword>
<evidence type="ECO:0000256" key="3">
    <source>
        <dbReference type="ARBA" id="ARBA00021007"/>
    </source>
</evidence>
<dbReference type="PANTHER" id="PTHR11058">
    <property type="entry name" value="NADH-UBIQUINONE OXIDOREDUCTASE CHAIN 3"/>
    <property type="match status" value="1"/>
</dbReference>
<reference evidence="10" key="1">
    <citation type="submission" date="2010-12" db="EMBL/GenBank/DDBJ databases">
        <title>The complete mitochondrial genome of the grand jackknife clam, Solen grandis (Bivalvia: Solenidae).</title>
        <authorList>
            <person name="Yuan Y."/>
            <person name="Li Q."/>
        </authorList>
    </citation>
    <scope>NUCLEOTIDE SEQUENCE</scope>
</reference>
<evidence type="ECO:0000256" key="6">
    <source>
        <dbReference type="ARBA" id="ARBA00022989"/>
    </source>
</evidence>
<evidence type="ECO:0000256" key="4">
    <source>
        <dbReference type="ARBA" id="ARBA00022448"/>
    </source>
</evidence>
<accession>G9BY47</accession>
<comment type="subcellular location">
    <subcellularLocation>
        <location evidence="1">Membrane</location>
    </subcellularLocation>
    <subcellularLocation>
        <location evidence="9">Mitochondrion membrane</location>
        <topology evidence="9">Multi-pass membrane protein</topology>
    </subcellularLocation>
</comment>
<keyword evidence="9" id="KW-0520">NAD</keyword>
<keyword evidence="5 9" id="KW-0812">Transmembrane</keyword>
<comment type="function">
    <text evidence="9">Core subunit of the mitochondrial membrane respiratory chain NADH dehydrogenase (Complex I) which catalyzes electron transfer from NADH through the respiratory chain, using ubiquinone as an electron acceptor. Essential for the catalytic activity of complex I.</text>
</comment>
<evidence type="ECO:0000256" key="8">
    <source>
        <dbReference type="ARBA" id="ARBA00049551"/>
    </source>
</evidence>
<dbReference type="GO" id="GO:0030964">
    <property type="term" value="C:NADH dehydrogenase complex"/>
    <property type="evidence" value="ECO:0007669"/>
    <property type="project" value="TreeGrafter"/>
</dbReference>
<dbReference type="AlphaFoldDB" id="G9BY47"/>
<keyword evidence="4 9" id="KW-0813">Transport</keyword>
<keyword evidence="9" id="KW-0830">Ubiquinone</keyword>
<dbReference type="Pfam" id="PF00507">
    <property type="entry name" value="Oxidored_q4"/>
    <property type="match status" value="1"/>
</dbReference>
<dbReference type="EMBL" id="HQ703012">
    <property type="protein sequence ID" value="ADV42020.1"/>
    <property type="molecule type" value="Genomic_DNA"/>
</dbReference>
<dbReference type="InterPro" id="IPR000440">
    <property type="entry name" value="NADH_UbQ/plastoQ_OxRdtase_su3"/>
</dbReference>
<protein>
    <recommendedName>
        <fullName evidence="3 9">NADH-ubiquinone oxidoreductase chain 3</fullName>
        <ecNumber evidence="9">7.1.1.2</ecNumber>
    </recommendedName>
</protein>
<keyword evidence="9 10" id="KW-0496">Mitochondrion</keyword>
<dbReference type="GO" id="GO:0031966">
    <property type="term" value="C:mitochondrial membrane"/>
    <property type="evidence" value="ECO:0007669"/>
    <property type="project" value="UniProtKB-SubCell"/>
</dbReference>
<geneLocation type="mitochondrion" evidence="10"/>
<evidence type="ECO:0000256" key="5">
    <source>
        <dbReference type="ARBA" id="ARBA00022692"/>
    </source>
</evidence>
<evidence type="ECO:0000313" key="10">
    <source>
        <dbReference type="EMBL" id="ADV42020.1"/>
    </source>
</evidence>
<dbReference type="PANTHER" id="PTHR11058:SF9">
    <property type="entry name" value="NADH-UBIQUINONE OXIDOREDUCTASE CHAIN 3"/>
    <property type="match status" value="1"/>
</dbReference>
<evidence type="ECO:0000256" key="7">
    <source>
        <dbReference type="ARBA" id="ARBA00023136"/>
    </source>
</evidence>
<dbReference type="InterPro" id="IPR038430">
    <property type="entry name" value="NDAH_ubi_oxred_su3_sf"/>
</dbReference>
<gene>
    <name evidence="10" type="primary">ND3</name>
</gene>
<keyword evidence="9" id="KW-0679">Respiratory chain</keyword>
<feature type="transmembrane region" description="Helical" evidence="9">
    <location>
        <begin position="6"/>
        <end position="29"/>
    </location>
</feature>
<feature type="transmembrane region" description="Helical" evidence="9">
    <location>
        <begin position="89"/>
        <end position="108"/>
    </location>
</feature>
<dbReference type="CTD" id="4537"/>
<name>G9BY47_9BIVA</name>
<keyword evidence="9" id="KW-1278">Translocase</keyword>
<comment type="similarity">
    <text evidence="2 9">Belongs to the complex I subunit 3 family.</text>
</comment>
<dbReference type="RefSeq" id="YP_005087636.1">
    <property type="nucleotide sequence ID" value="NC_016665.1"/>
</dbReference>
<evidence type="ECO:0000256" key="2">
    <source>
        <dbReference type="ARBA" id="ARBA00008472"/>
    </source>
</evidence>
<evidence type="ECO:0000256" key="1">
    <source>
        <dbReference type="ARBA" id="ARBA00004370"/>
    </source>
</evidence>
<sequence length="128" mass="14387">MSYFYGGFVFSAFIFFLTGFMTFLGIIVSKRLAYKDREKMTSFECGFDPISNSRKSFSVRFFLLSIIFLIFDIELILIIPFVYSISVSSVLSTGFCVAFLVVLLGGLFHEMNEGSLDWTPVKAGSISS</sequence>
<dbReference type="GeneID" id="11538440"/>
<dbReference type="Gene3D" id="1.20.58.1610">
    <property type="entry name" value="NADH:ubiquinone/plastoquinone oxidoreductase, chain 3"/>
    <property type="match status" value="1"/>
</dbReference>
<dbReference type="EC" id="7.1.1.2" evidence="9"/>
<keyword evidence="7 9" id="KW-0472">Membrane</keyword>
<feature type="transmembrane region" description="Helical" evidence="9">
    <location>
        <begin position="61"/>
        <end position="83"/>
    </location>
</feature>
<dbReference type="GO" id="GO:0008137">
    <property type="term" value="F:NADH dehydrogenase (ubiquinone) activity"/>
    <property type="evidence" value="ECO:0007669"/>
    <property type="project" value="UniProtKB-UniRule"/>
</dbReference>
<organism evidence="10">
    <name type="scientific">Solen grandis</name>
    <name type="common">grand razor shell</name>
    <dbReference type="NCBI Taxonomy" id="165599"/>
    <lineage>
        <taxon>Eukaryota</taxon>
        <taxon>Metazoa</taxon>
        <taxon>Spiralia</taxon>
        <taxon>Lophotrochozoa</taxon>
        <taxon>Mollusca</taxon>
        <taxon>Bivalvia</taxon>
        <taxon>Autobranchia</taxon>
        <taxon>Heteroconchia</taxon>
        <taxon>Euheterodonta</taxon>
        <taxon>Imparidentia</taxon>
        <taxon>Adapedonta</taxon>
        <taxon>Solenoidea</taxon>
        <taxon>Solenidae</taxon>
        <taxon>Solen</taxon>
    </lineage>
</organism>